<evidence type="ECO:0000256" key="1">
    <source>
        <dbReference type="ARBA" id="ARBA00023015"/>
    </source>
</evidence>
<dbReference type="Pfam" id="PF12833">
    <property type="entry name" value="HTH_18"/>
    <property type="match status" value="1"/>
</dbReference>
<sequence>MLHSVLNNSAVCINTTPDEVSNHVNKHVGRHRLELMGPEISRSQLSLCQFSDLSLSRICYGNKVRVACPDLEDIYHFQIVMRGECQWRFSDTDMVLTSGQALMMNPGEKIDLLYSDDCEKLIVKIPREVINNTCVEFAGRLPKSGILFERKVRDIRQSQSFLSCIEAVFYEASEESELSLNGISSSYRDLLVQKLLNTFQSNLMDVMPPTTPEDKTIQRVLGYIDTNIKENLTVEELSAVAGISVRKLYSLFANGLSTTPKRYIKQAKLLAIHRELKSNRAIRNVTEAAMDYSVTHLGRFSSEYKDTFGELPSVTLKAR</sequence>
<dbReference type="InterPro" id="IPR009057">
    <property type="entry name" value="Homeodomain-like_sf"/>
</dbReference>
<evidence type="ECO:0000313" key="5">
    <source>
        <dbReference type="EMBL" id="MFK4751616.1"/>
    </source>
</evidence>
<keyword evidence="3" id="KW-0804">Transcription</keyword>
<dbReference type="SUPFAM" id="SSF51215">
    <property type="entry name" value="Regulatory protein AraC"/>
    <property type="match status" value="1"/>
</dbReference>
<dbReference type="RefSeq" id="WP_416205035.1">
    <property type="nucleotide sequence ID" value="NZ_JBBKTX010000004.1"/>
</dbReference>
<protein>
    <submittedName>
        <fullName evidence="5">Helix-turn-helix domain-containing protein</fullName>
    </submittedName>
</protein>
<dbReference type="Proteomes" id="UP001620597">
    <property type="component" value="Unassembled WGS sequence"/>
</dbReference>
<evidence type="ECO:0000259" key="4">
    <source>
        <dbReference type="PROSITE" id="PS01124"/>
    </source>
</evidence>
<dbReference type="Gene3D" id="1.10.10.60">
    <property type="entry name" value="Homeodomain-like"/>
    <property type="match status" value="1"/>
</dbReference>
<reference evidence="5 6" key="1">
    <citation type="submission" date="2024-03" db="EMBL/GenBank/DDBJ databases">
        <title>High-quality draft genome sequence of Oceanobacter sp. wDCs-4.</title>
        <authorList>
            <person name="Dong C."/>
        </authorList>
    </citation>
    <scope>NUCLEOTIDE SEQUENCE [LARGE SCALE GENOMIC DNA]</scope>
    <source>
        <strain evidence="6">wDCs-4</strain>
    </source>
</reference>
<dbReference type="InterPro" id="IPR018060">
    <property type="entry name" value="HTH_AraC"/>
</dbReference>
<dbReference type="PROSITE" id="PS01124">
    <property type="entry name" value="HTH_ARAC_FAMILY_2"/>
    <property type="match status" value="1"/>
</dbReference>
<dbReference type="InterPro" id="IPR050204">
    <property type="entry name" value="AraC_XylS_family_regulators"/>
</dbReference>
<evidence type="ECO:0000313" key="6">
    <source>
        <dbReference type="Proteomes" id="UP001620597"/>
    </source>
</evidence>
<dbReference type="EMBL" id="JBBKTX010000004">
    <property type="protein sequence ID" value="MFK4751616.1"/>
    <property type="molecule type" value="Genomic_DNA"/>
</dbReference>
<evidence type="ECO:0000256" key="2">
    <source>
        <dbReference type="ARBA" id="ARBA00023125"/>
    </source>
</evidence>
<keyword evidence="6" id="KW-1185">Reference proteome</keyword>
<gene>
    <name evidence="5" type="ORF">WG929_04245</name>
</gene>
<feature type="domain" description="HTH araC/xylS-type" evidence="4">
    <location>
        <begin position="218"/>
        <end position="318"/>
    </location>
</feature>
<proteinExistence type="predicted"/>
<accession>A0ABW8NF73</accession>
<organism evidence="5 6">
    <name type="scientific">Oceanobacter antarcticus</name>
    <dbReference type="NCBI Taxonomy" id="3133425"/>
    <lineage>
        <taxon>Bacteria</taxon>
        <taxon>Pseudomonadati</taxon>
        <taxon>Pseudomonadota</taxon>
        <taxon>Gammaproteobacteria</taxon>
        <taxon>Oceanospirillales</taxon>
        <taxon>Oceanospirillaceae</taxon>
        <taxon>Oceanobacter</taxon>
    </lineage>
</organism>
<dbReference type="InterPro" id="IPR035418">
    <property type="entry name" value="AraC-bd_2"/>
</dbReference>
<evidence type="ECO:0000256" key="3">
    <source>
        <dbReference type="ARBA" id="ARBA00023163"/>
    </source>
</evidence>
<dbReference type="PANTHER" id="PTHR46796">
    <property type="entry name" value="HTH-TYPE TRANSCRIPTIONAL ACTIVATOR RHAS-RELATED"/>
    <property type="match status" value="1"/>
</dbReference>
<name>A0ABW8NF73_9GAMM</name>
<dbReference type="Pfam" id="PF14525">
    <property type="entry name" value="AraC_binding_2"/>
    <property type="match status" value="1"/>
</dbReference>
<dbReference type="PANTHER" id="PTHR46796:SF6">
    <property type="entry name" value="ARAC SUBFAMILY"/>
    <property type="match status" value="1"/>
</dbReference>
<keyword evidence="1" id="KW-0805">Transcription regulation</keyword>
<dbReference type="SMART" id="SM00342">
    <property type="entry name" value="HTH_ARAC"/>
    <property type="match status" value="1"/>
</dbReference>
<dbReference type="SUPFAM" id="SSF46689">
    <property type="entry name" value="Homeodomain-like"/>
    <property type="match status" value="1"/>
</dbReference>
<keyword evidence="2" id="KW-0238">DNA-binding</keyword>
<comment type="caution">
    <text evidence="5">The sequence shown here is derived from an EMBL/GenBank/DDBJ whole genome shotgun (WGS) entry which is preliminary data.</text>
</comment>
<dbReference type="InterPro" id="IPR037923">
    <property type="entry name" value="HTH-like"/>
</dbReference>